<dbReference type="Pfam" id="PF03241">
    <property type="entry name" value="HpaB"/>
    <property type="match status" value="1"/>
</dbReference>
<dbReference type="InterPro" id="IPR009100">
    <property type="entry name" value="AcylCoA_DH/oxidase_NM_dom_sf"/>
</dbReference>
<keyword evidence="7" id="KW-1185">Reference proteome</keyword>
<dbReference type="PANTHER" id="PTHR36117:SF3">
    <property type="entry name" value="4-HYDROXYPHENYLACETATE 3-MONOOXYGENASE-RELATED"/>
    <property type="match status" value="1"/>
</dbReference>
<dbReference type="Proteomes" id="UP000642571">
    <property type="component" value="Unassembled WGS sequence"/>
</dbReference>
<dbReference type="InterPro" id="IPR024674">
    <property type="entry name" value="HpaB/PvcC/4-BUDH_N"/>
</dbReference>
<protein>
    <submittedName>
        <fullName evidence="6">4-hydroxyphenylacetate 3-monooxygenase</fullName>
    </submittedName>
</protein>
<name>A0ABQ1QBL8_9BACI</name>
<dbReference type="InterPro" id="IPR012687">
    <property type="entry name" value="HpaB_Deino-type"/>
</dbReference>
<dbReference type="Gene3D" id="1.10.3140.10">
    <property type="entry name" value="4-hydroxybutyryl-coa dehydratase, domain 1"/>
    <property type="match status" value="1"/>
</dbReference>
<dbReference type="PANTHER" id="PTHR36117">
    <property type="entry name" value="4-HYDROXYPHENYLACETATE 3-MONOOXYGENASE-RELATED"/>
    <property type="match status" value="1"/>
</dbReference>
<dbReference type="InterPro" id="IPR004925">
    <property type="entry name" value="HpaB/PvcC/4-BUDH"/>
</dbReference>
<organism evidence="6 7">
    <name type="scientific">Pontibacillus salipaludis</name>
    <dbReference type="NCBI Taxonomy" id="1697394"/>
    <lineage>
        <taxon>Bacteria</taxon>
        <taxon>Bacillati</taxon>
        <taxon>Bacillota</taxon>
        <taxon>Bacilli</taxon>
        <taxon>Bacillales</taxon>
        <taxon>Bacillaceae</taxon>
        <taxon>Pontibacillus</taxon>
    </lineage>
</organism>
<dbReference type="NCBIfam" id="TIGR02309">
    <property type="entry name" value="HpaB-1"/>
    <property type="match status" value="1"/>
</dbReference>
<dbReference type="InterPro" id="IPR024719">
    <property type="entry name" value="HpaB/PvcC/4-BUDH_C"/>
</dbReference>
<dbReference type="SUPFAM" id="SSF47203">
    <property type="entry name" value="Acyl-CoA dehydrogenase C-terminal domain-like"/>
    <property type="match status" value="1"/>
</dbReference>
<keyword evidence="2" id="KW-0274">FAD</keyword>
<reference evidence="7" key="1">
    <citation type="journal article" date="2019" name="Int. J. Syst. Evol. Microbiol.">
        <title>The Global Catalogue of Microorganisms (GCM) 10K type strain sequencing project: providing services to taxonomists for standard genome sequencing and annotation.</title>
        <authorList>
            <consortium name="The Broad Institute Genomics Platform"/>
            <consortium name="The Broad Institute Genome Sequencing Center for Infectious Disease"/>
            <person name="Wu L."/>
            <person name="Ma J."/>
        </authorList>
    </citation>
    <scope>NUCLEOTIDE SEQUENCE [LARGE SCALE GENOMIC DNA]</scope>
    <source>
        <strain evidence="7">CGMCC 1.15353</strain>
    </source>
</reference>
<keyword evidence="3" id="KW-0560">Oxidoreductase</keyword>
<sequence>MLTFSGFPNNIRYELSRLGCEHMPAITGDEYLRRINALNSNVWYEGQRVTGKISEHPAFAGMIKSQAALYDLQHQVKNMTVRSEKTGEAVGVSYLIPRSMEDLQKRKGMIQEWASFNGGLMGRSPDYMNTVLASFAASLEVLKGEKKTFPKKLRSFYEYAREGDLSFTHTFISPQSNRSKLSVLDEEVTNARIVNKSDEGLVIKGAKLLATQGGITDEIIVYSTPGTAEEDQSYLFSIPSDTKGLKFVCRRSFAHSDTPLSSRFDEMDTIVLFDEVIVPWDRVFIYENIRAVASLYQDGKFIPFTLHQIVSRQVIKAEFALGVAQSIIEMINVGEYEHVQGKMAEMIRGVESMKALLFKAEGTGTLDENGVYIPDPLPLYVAVNEFQRFYPRCMEILQQLGASGMVTLPSERDFSSEIGSDLNFYLKGYEKGGKEKVELFRLAWDLSMSEFGSRQTLYERFFFGDPVRLAQAVYKTYSTESAIQRVNRFLE</sequence>
<proteinExistence type="predicted"/>
<evidence type="ECO:0000256" key="3">
    <source>
        <dbReference type="ARBA" id="ARBA00023002"/>
    </source>
</evidence>
<keyword evidence="1" id="KW-0285">Flavoprotein</keyword>
<gene>
    <name evidence="6" type="primary">yoaI</name>
    <name evidence="6" type="ORF">GCM10011389_29980</name>
</gene>
<evidence type="ECO:0000256" key="2">
    <source>
        <dbReference type="ARBA" id="ARBA00022827"/>
    </source>
</evidence>
<accession>A0ABQ1QBL8</accession>
<dbReference type="SUPFAM" id="SSF56645">
    <property type="entry name" value="Acyl-CoA dehydrogenase NM domain-like"/>
    <property type="match status" value="1"/>
</dbReference>
<dbReference type="Gene3D" id="2.40.110.10">
    <property type="entry name" value="Butyryl-CoA Dehydrogenase, subunit A, domain 2"/>
    <property type="match status" value="1"/>
</dbReference>
<evidence type="ECO:0000313" key="6">
    <source>
        <dbReference type="EMBL" id="GGD20325.1"/>
    </source>
</evidence>
<evidence type="ECO:0000259" key="4">
    <source>
        <dbReference type="Pfam" id="PF03241"/>
    </source>
</evidence>
<dbReference type="InterPro" id="IPR046373">
    <property type="entry name" value="Acyl-CoA_Oxase/DH_mid-dom_sf"/>
</dbReference>
<evidence type="ECO:0000313" key="7">
    <source>
        <dbReference type="Proteomes" id="UP000642571"/>
    </source>
</evidence>
<comment type="caution">
    <text evidence="6">The sequence shown here is derived from an EMBL/GenBank/DDBJ whole genome shotgun (WGS) entry which is preliminary data.</text>
</comment>
<evidence type="ECO:0000256" key="1">
    <source>
        <dbReference type="ARBA" id="ARBA00022630"/>
    </source>
</evidence>
<evidence type="ECO:0000259" key="5">
    <source>
        <dbReference type="Pfam" id="PF11794"/>
    </source>
</evidence>
<dbReference type="Pfam" id="PF11794">
    <property type="entry name" value="HpaB_N"/>
    <property type="match status" value="1"/>
</dbReference>
<dbReference type="InterPro" id="IPR036250">
    <property type="entry name" value="AcylCo_DH-like_C"/>
</dbReference>
<feature type="domain" description="HpaB/PvcC/4-BUDH C-terminal" evidence="4">
    <location>
        <begin position="294"/>
        <end position="490"/>
    </location>
</feature>
<dbReference type="Gene3D" id="1.20.140.10">
    <property type="entry name" value="Butyryl-CoA Dehydrogenase, subunit A, domain 3"/>
    <property type="match status" value="1"/>
</dbReference>
<feature type="domain" description="HpaB/PvcC/4-BUDH N-terminal" evidence="5">
    <location>
        <begin position="27"/>
        <end position="285"/>
    </location>
</feature>
<dbReference type="EMBL" id="BMIN01000014">
    <property type="protein sequence ID" value="GGD20325.1"/>
    <property type="molecule type" value="Genomic_DNA"/>
</dbReference>
<dbReference type="PIRSF" id="PIRSF000331">
    <property type="entry name" value="HpaA_HpaB"/>
    <property type="match status" value="1"/>
</dbReference>